<reference evidence="3" key="1">
    <citation type="journal article" date="2015" name="Nat. Genet.">
        <title>The genome and transcriptome of the zoonotic hookworm Ancylostoma ceylanicum identify infection-specific gene families.</title>
        <authorList>
            <person name="Schwarz E.M."/>
            <person name="Hu Y."/>
            <person name="Antoshechkin I."/>
            <person name="Miller M.M."/>
            <person name="Sternberg P.W."/>
            <person name="Aroian R.V."/>
        </authorList>
    </citation>
    <scope>NUCLEOTIDE SEQUENCE</scope>
    <source>
        <strain evidence="3">HY135</strain>
    </source>
</reference>
<evidence type="ECO:0000256" key="1">
    <source>
        <dbReference type="SAM" id="MobiDB-lite"/>
    </source>
</evidence>
<sequence length="80" mass="8774">MLQVGRGRCRMRDITSDDSKETTLPTPLASQPAAVSARNTSMSHNSGTIEDQIRQVDRVVKVSNPSILVFLSHKQVLSPL</sequence>
<feature type="compositionally biased region" description="Basic and acidic residues" evidence="1">
    <location>
        <begin position="10"/>
        <end position="21"/>
    </location>
</feature>
<accession>A0A016VQJ7</accession>
<feature type="compositionally biased region" description="Polar residues" evidence="1">
    <location>
        <begin position="37"/>
        <end position="49"/>
    </location>
</feature>
<dbReference type="EMBL" id="JARK01001342">
    <property type="protein sequence ID" value="EYC29561.1"/>
    <property type="molecule type" value="Genomic_DNA"/>
</dbReference>
<evidence type="ECO:0000313" key="3">
    <source>
        <dbReference type="Proteomes" id="UP000024635"/>
    </source>
</evidence>
<organism evidence="2 3">
    <name type="scientific">Ancylostoma ceylanicum</name>
    <dbReference type="NCBI Taxonomy" id="53326"/>
    <lineage>
        <taxon>Eukaryota</taxon>
        <taxon>Metazoa</taxon>
        <taxon>Ecdysozoa</taxon>
        <taxon>Nematoda</taxon>
        <taxon>Chromadorea</taxon>
        <taxon>Rhabditida</taxon>
        <taxon>Rhabditina</taxon>
        <taxon>Rhabditomorpha</taxon>
        <taxon>Strongyloidea</taxon>
        <taxon>Ancylostomatidae</taxon>
        <taxon>Ancylostomatinae</taxon>
        <taxon>Ancylostoma</taxon>
    </lineage>
</organism>
<dbReference type="AlphaFoldDB" id="A0A016VQJ7"/>
<keyword evidence="3" id="KW-1185">Reference proteome</keyword>
<dbReference type="Proteomes" id="UP000024635">
    <property type="component" value="Unassembled WGS sequence"/>
</dbReference>
<name>A0A016VQJ7_9BILA</name>
<comment type="caution">
    <text evidence="2">The sequence shown here is derived from an EMBL/GenBank/DDBJ whole genome shotgun (WGS) entry which is preliminary data.</text>
</comment>
<feature type="region of interest" description="Disordered" evidence="1">
    <location>
        <begin position="1"/>
        <end position="49"/>
    </location>
</feature>
<evidence type="ECO:0000313" key="2">
    <source>
        <dbReference type="EMBL" id="EYC29561.1"/>
    </source>
</evidence>
<proteinExistence type="predicted"/>
<gene>
    <name evidence="2" type="primary">Acey_s0006.g3037</name>
    <name evidence="2" type="ORF">Y032_0006g3037</name>
</gene>
<protein>
    <submittedName>
        <fullName evidence="2">Uncharacterized protein</fullName>
    </submittedName>
</protein>